<dbReference type="FunFam" id="3.40.50.300:FF:001195">
    <property type="entry name" value="DNA repair protein rad50"/>
    <property type="match status" value="1"/>
</dbReference>
<evidence type="ECO:0000256" key="14">
    <source>
        <dbReference type="ARBA" id="ARBA00049360"/>
    </source>
</evidence>
<evidence type="ECO:0000256" key="3">
    <source>
        <dbReference type="ARBA" id="ARBA00004286"/>
    </source>
</evidence>
<dbReference type="HOGENOM" id="CLU_006184_0_0_1"/>
<evidence type="ECO:0000259" key="17">
    <source>
        <dbReference type="Pfam" id="PF13476"/>
    </source>
</evidence>
<dbReference type="Gene3D" id="1.10.287.1490">
    <property type="match status" value="1"/>
</dbReference>
<dbReference type="GO" id="GO:0003691">
    <property type="term" value="F:double-stranded telomeric DNA binding"/>
    <property type="evidence" value="ECO:0007669"/>
    <property type="project" value="TreeGrafter"/>
</dbReference>
<feature type="coiled-coil region" evidence="15">
    <location>
        <begin position="848"/>
        <end position="913"/>
    </location>
</feature>
<dbReference type="RefSeq" id="XP_016218899.1">
    <property type="nucleotide sequence ID" value="XM_016353746.1"/>
</dbReference>
<evidence type="ECO:0000256" key="8">
    <source>
        <dbReference type="ARBA" id="ARBA00022763"/>
    </source>
</evidence>
<keyword evidence="13" id="KW-0539">Nucleus</keyword>
<dbReference type="InParanoid" id="A0A0D2ARD0"/>
<proteinExistence type="inferred from homology"/>
<dbReference type="GO" id="GO:0016887">
    <property type="term" value="F:ATP hydrolysis activity"/>
    <property type="evidence" value="ECO:0007669"/>
    <property type="project" value="InterPro"/>
</dbReference>
<dbReference type="STRING" id="253628.A0A0D2ARD0"/>
<dbReference type="GO" id="GO:0030870">
    <property type="term" value="C:Mre11 complex"/>
    <property type="evidence" value="ECO:0007669"/>
    <property type="project" value="InterPro"/>
</dbReference>
<dbReference type="GO" id="GO:0000722">
    <property type="term" value="P:telomere maintenance via recombination"/>
    <property type="evidence" value="ECO:0007669"/>
    <property type="project" value="TreeGrafter"/>
</dbReference>
<organism evidence="18 19">
    <name type="scientific">Verruconis gallopava</name>
    <dbReference type="NCBI Taxonomy" id="253628"/>
    <lineage>
        <taxon>Eukaryota</taxon>
        <taxon>Fungi</taxon>
        <taxon>Dikarya</taxon>
        <taxon>Ascomycota</taxon>
        <taxon>Pezizomycotina</taxon>
        <taxon>Dothideomycetes</taxon>
        <taxon>Pleosporomycetidae</taxon>
        <taxon>Venturiales</taxon>
        <taxon>Sympoventuriaceae</taxon>
        <taxon>Verruconis</taxon>
    </lineage>
</organism>
<evidence type="ECO:0000256" key="10">
    <source>
        <dbReference type="ARBA" id="ARBA00022833"/>
    </source>
</evidence>
<evidence type="ECO:0000256" key="13">
    <source>
        <dbReference type="ARBA" id="ARBA00023242"/>
    </source>
</evidence>
<keyword evidence="10" id="KW-0862">Zinc</keyword>
<evidence type="ECO:0000256" key="4">
    <source>
        <dbReference type="ARBA" id="ARBA00009439"/>
    </source>
</evidence>
<dbReference type="GO" id="GO:0051880">
    <property type="term" value="F:G-quadruplex DNA binding"/>
    <property type="evidence" value="ECO:0007669"/>
    <property type="project" value="TreeGrafter"/>
</dbReference>
<evidence type="ECO:0000256" key="9">
    <source>
        <dbReference type="ARBA" id="ARBA00022801"/>
    </source>
</evidence>
<comment type="subcellular location">
    <subcellularLocation>
        <location evidence="3">Chromosome</location>
    </subcellularLocation>
    <subcellularLocation>
        <location evidence="2">Nucleus</location>
    </subcellularLocation>
</comment>
<dbReference type="GO" id="GO:0007004">
    <property type="term" value="P:telomere maintenance via telomerase"/>
    <property type="evidence" value="ECO:0007669"/>
    <property type="project" value="TreeGrafter"/>
</dbReference>
<feature type="compositionally biased region" description="Low complexity" evidence="16">
    <location>
        <begin position="418"/>
        <end position="429"/>
    </location>
</feature>
<dbReference type="SUPFAM" id="SSF52540">
    <property type="entry name" value="P-loop containing nucleoside triphosphate hydrolases"/>
    <property type="match status" value="1"/>
</dbReference>
<evidence type="ECO:0000256" key="2">
    <source>
        <dbReference type="ARBA" id="ARBA00004123"/>
    </source>
</evidence>
<keyword evidence="11 15" id="KW-0175">Coiled coil</keyword>
<dbReference type="GO" id="GO:0006302">
    <property type="term" value="P:double-strand break repair"/>
    <property type="evidence" value="ECO:0007669"/>
    <property type="project" value="InterPro"/>
</dbReference>
<dbReference type="Proteomes" id="UP000053259">
    <property type="component" value="Unassembled WGS sequence"/>
</dbReference>
<dbReference type="PANTHER" id="PTHR18867:SF12">
    <property type="entry name" value="DNA REPAIR PROTEIN RAD50"/>
    <property type="match status" value="1"/>
</dbReference>
<reference evidence="18 19" key="1">
    <citation type="submission" date="2015-01" db="EMBL/GenBank/DDBJ databases">
        <title>The Genome Sequence of Ochroconis gallopava CBS43764.</title>
        <authorList>
            <consortium name="The Broad Institute Genomics Platform"/>
            <person name="Cuomo C."/>
            <person name="de Hoog S."/>
            <person name="Gorbushina A."/>
            <person name="Stielow B."/>
            <person name="Teixiera M."/>
            <person name="Abouelleil A."/>
            <person name="Chapman S.B."/>
            <person name="Priest M."/>
            <person name="Young S.K."/>
            <person name="Wortman J."/>
            <person name="Nusbaum C."/>
            <person name="Birren B."/>
        </authorList>
    </citation>
    <scope>NUCLEOTIDE SEQUENCE [LARGE SCALE GENOMIC DNA]</scope>
    <source>
        <strain evidence="18 19">CBS 43764</strain>
    </source>
</reference>
<keyword evidence="12" id="KW-0234">DNA repair</keyword>
<accession>A0A0D2ARD0</accession>
<feature type="coiled-coil region" evidence="15">
    <location>
        <begin position="471"/>
        <end position="521"/>
    </location>
</feature>
<dbReference type="GeneID" id="27308896"/>
<feature type="coiled-coil region" evidence="15">
    <location>
        <begin position="748"/>
        <end position="782"/>
    </location>
</feature>
<evidence type="ECO:0000256" key="7">
    <source>
        <dbReference type="ARBA" id="ARBA00022723"/>
    </source>
</evidence>
<evidence type="ECO:0000256" key="11">
    <source>
        <dbReference type="ARBA" id="ARBA00023054"/>
    </source>
</evidence>
<comment type="catalytic activity">
    <reaction evidence="14">
        <text>ATP + H2O = ADP + phosphate + H(+)</text>
        <dbReference type="Rhea" id="RHEA:13065"/>
        <dbReference type="ChEBI" id="CHEBI:15377"/>
        <dbReference type="ChEBI" id="CHEBI:15378"/>
        <dbReference type="ChEBI" id="CHEBI:30616"/>
        <dbReference type="ChEBI" id="CHEBI:43474"/>
        <dbReference type="ChEBI" id="CHEBI:456216"/>
    </reaction>
</comment>
<comment type="cofactor">
    <cofactor evidence="1">
        <name>Zn(2+)</name>
        <dbReference type="ChEBI" id="CHEBI:29105"/>
    </cofactor>
</comment>
<name>A0A0D2ARD0_9PEZI</name>
<keyword evidence="19" id="KW-1185">Reference proteome</keyword>
<evidence type="ECO:0000313" key="18">
    <source>
        <dbReference type="EMBL" id="KIW09030.1"/>
    </source>
</evidence>
<dbReference type="NCBIfam" id="TIGR00606">
    <property type="entry name" value="rad50"/>
    <property type="match status" value="1"/>
</dbReference>
<dbReference type="FunCoup" id="A0A0D2ARD0">
    <property type="interactions" value="1008"/>
</dbReference>
<keyword evidence="7" id="KW-0479">Metal-binding</keyword>
<feature type="coiled-coil region" evidence="15">
    <location>
        <begin position="942"/>
        <end position="1060"/>
    </location>
</feature>
<keyword evidence="8" id="KW-0227">DNA damage</keyword>
<evidence type="ECO:0000313" key="19">
    <source>
        <dbReference type="Proteomes" id="UP000053259"/>
    </source>
</evidence>
<dbReference type="EMBL" id="KN847530">
    <property type="protein sequence ID" value="KIW09030.1"/>
    <property type="molecule type" value="Genomic_DNA"/>
</dbReference>
<dbReference type="OrthoDB" id="18797at2759"/>
<dbReference type="VEuPathDB" id="FungiDB:PV09_00923"/>
<dbReference type="InterPro" id="IPR038729">
    <property type="entry name" value="Rad50/SbcC_AAA"/>
</dbReference>
<feature type="region of interest" description="Disordered" evidence="16">
    <location>
        <begin position="413"/>
        <end position="445"/>
    </location>
</feature>
<dbReference type="InterPro" id="IPR027417">
    <property type="entry name" value="P-loop_NTPase"/>
</dbReference>
<feature type="coiled-coil region" evidence="15">
    <location>
        <begin position="188"/>
        <end position="326"/>
    </location>
</feature>
<evidence type="ECO:0000256" key="6">
    <source>
        <dbReference type="ARBA" id="ARBA00022454"/>
    </source>
</evidence>
<feature type="compositionally biased region" description="Polar residues" evidence="16">
    <location>
        <begin position="436"/>
        <end position="445"/>
    </location>
</feature>
<evidence type="ECO:0000256" key="16">
    <source>
        <dbReference type="SAM" id="MobiDB-lite"/>
    </source>
</evidence>
<evidence type="ECO:0000256" key="15">
    <source>
        <dbReference type="SAM" id="Coils"/>
    </source>
</evidence>
<comment type="similarity">
    <text evidence="4">Belongs to the SMC family. RAD50 subfamily.</text>
</comment>
<evidence type="ECO:0000256" key="5">
    <source>
        <dbReference type="ARBA" id="ARBA00017893"/>
    </source>
</evidence>
<dbReference type="Pfam" id="PF13558">
    <property type="entry name" value="SbcC_Walker_B"/>
    <property type="match status" value="1"/>
</dbReference>
<dbReference type="InterPro" id="IPR004584">
    <property type="entry name" value="Rad50_eukaryotes"/>
</dbReference>
<evidence type="ECO:0000256" key="1">
    <source>
        <dbReference type="ARBA" id="ARBA00001947"/>
    </source>
</evidence>
<sequence length="1307" mass="150511">MSMIDKLQILGVRSFDNKKGEIIKFYSPLTLIVGFNGSGKTTIIECLRYATTGELPPNSTMGGAWIHDPKLAGENEVLAQVKLSFNNANGNRMVINRNLQLTVKKSTRSQKALDASLLLIQNGERTTVSTRVAQLDNIMPGYLGVSKAVLESVIFCHQDESLWPMSTPAILKKKFDEIFEAQKYTKAVENIKLIKRNQEIELRVLKEREASAKIDRDRGKANEDKSLKLHKEIEELTQQHDELQEKLKEAHAKAEMAFDRAAQFERIVVELNGKRIEAQAATRTINSLKQNMREMSDSDQALRNMLDQYEERLLQNERDKAELTNVYGNLAHELEQKREALGKKQSELGLYQGQKQRFEEQISYRRDLVKDTARRHNIRGFDVDITEEHICDFMEKLGRMAREQQNAFERARKETYEETQQAQQELTALNSRKSELTQTKSGAQSLISRNDEKIHRYQNELDMIDVDEGGKAVLESNIVDLENKLSRSKEEFVKENFDAKIQVAETELRSFDSEKQKFDNELLEALRNAKESARVDLLHKDLKDRRQGLETVCGAHGDRISRILGSYWEPSTLEQVYQNVVSEKTTSVKEAEQMREGILREIDHVKYKLTTCKENLARKEKDFVSHEHAIVETFEQEGYSPMDFPEYLAQLEAELQQATADQSSFEAMEKYYLECKEIFNKTHKCRLCKRTFDDEKAEGIFLQHIEKFLALAAKNAKGDFVKDAKASLSKAAEARPHYDAWVCLEQELPALKLEVKTIESQLDALNRQLEQQDQAVQVQEEAKRDVESYARTIQSITKYHSEVVNIEAQIAQLAASQNDQKNIARSLEKIQEDQKAVADQIRTTSLTLQQLRSNKDRNQTEITSLEFQIRDVRSQLTQTVHQLKEKASLQIQIEDLKAQNNQQREIIRRADQEIQSLLPQIAKIEIKLEDIRVRGDERDRVLQKDAAKLADSLNQLKAAEQEINTYIDRGGPQQLARTNRELASIQGEISRIEMEQRNVTVQIKRLENELTNHSETKRAIHDNITYRESVRHLQTLEQEITELESQNAEADKAKYEAEGNRWQIQRNKYSAEQATVVGSLKSKDDQLAQLIQEWETDYKDAADNYRRTHIQTVVTQAAINDLARYGGALDKAIMQYHSLKMEEINRIIDELWRNTYQGTDVDTIMIKSESETQRQNKSYNYRVVMIKQDAEMDMRGRCSAGQKVLASIIIRLALAECFGVRCGLIALDEPTTNLDRDNIQALAKSLSEIIKVRRQQSNFQLIVITHDEEFLKAMNCADYADYYYRVSRDANQCSQIFRQSIQNVVGS</sequence>
<dbReference type="GO" id="GO:0070192">
    <property type="term" value="P:chromosome organization involved in meiotic cell cycle"/>
    <property type="evidence" value="ECO:0007669"/>
    <property type="project" value="TreeGrafter"/>
</dbReference>
<dbReference type="Gene3D" id="3.40.50.300">
    <property type="entry name" value="P-loop containing nucleotide triphosphate hydrolases"/>
    <property type="match status" value="2"/>
</dbReference>
<dbReference type="FunFam" id="3.40.50.300:FF:000947">
    <property type="entry name" value="DNA repair protein RAD50"/>
    <property type="match status" value="1"/>
</dbReference>
<dbReference type="PANTHER" id="PTHR18867">
    <property type="entry name" value="RAD50"/>
    <property type="match status" value="1"/>
</dbReference>
<dbReference type="Pfam" id="PF13476">
    <property type="entry name" value="AAA_23"/>
    <property type="match status" value="1"/>
</dbReference>
<dbReference type="GO" id="GO:0000794">
    <property type="term" value="C:condensed nuclear chromosome"/>
    <property type="evidence" value="ECO:0007669"/>
    <property type="project" value="TreeGrafter"/>
</dbReference>
<evidence type="ECO:0000256" key="12">
    <source>
        <dbReference type="ARBA" id="ARBA00023204"/>
    </source>
</evidence>
<dbReference type="GO" id="GO:0046872">
    <property type="term" value="F:metal ion binding"/>
    <property type="evidence" value="ECO:0007669"/>
    <property type="project" value="UniProtKB-KW"/>
</dbReference>
<keyword evidence="6" id="KW-0158">Chromosome</keyword>
<keyword evidence="9" id="KW-0378">Hydrolase</keyword>
<gene>
    <name evidence="18" type="ORF">PV09_00923</name>
</gene>
<protein>
    <recommendedName>
        <fullName evidence="5">DNA repair protein RAD50</fullName>
    </recommendedName>
</protein>
<dbReference type="GO" id="GO:0043047">
    <property type="term" value="F:single-stranded telomeric DNA binding"/>
    <property type="evidence" value="ECO:0007669"/>
    <property type="project" value="TreeGrafter"/>
</dbReference>
<feature type="domain" description="Rad50/SbcC-type AAA" evidence="17">
    <location>
        <begin position="6"/>
        <end position="248"/>
    </location>
</feature>